<dbReference type="Pfam" id="PF01565">
    <property type="entry name" value="FAD_binding_4"/>
    <property type="match status" value="1"/>
</dbReference>
<dbReference type="PANTHER" id="PTHR11748:SF103">
    <property type="entry name" value="GLYCOLATE OXIDASE SUBUNIT GLCE"/>
    <property type="match status" value="1"/>
</dbReference>
<dbReference type="InterPro" id="IPR016164">
    <property type="entry name" value="FAD-linked_Oxase-like_C"/>
</dbReference>
<proteinExistence type="predicted"/>
<keyword evidence="1" id="KW-0285">Flavoprotein</keyword>
<dbReference type="InterPro" id="IPR006094">
    <property type="entry name" value="Oxid_FAD_bind_N"/>
</dbReference>
<dbReference type="SUPFAM" id="SSF56176">
    <property type="entry name" value="FAD-binding/transporter-associated domain-like"/>
    <property type="match status" value="1"/>
</dbReference>
<dbReference type="InterPro" id="IPR036318">
    <property type="entry name" value="FAD-bd_PCMH-like_sf"/>
</dbReference>
<evidence type="ECO:0000259" key="3">
    <source>
        <dbReference type="PROSITE" id="PS51387"/>
    </source>
</evidence>
<dbReference type="GO" id="GO:0071949">
    <property type="term" value="F:FAD binding"/>
    <property type="evidence" value="ECO:0007669"/>
    <property type="project" value="InterPro"/>
</dbReference>
<keyword evidence="2" id="KW-0274">FAD</keyword>
<evidence type="ECO:0000313" key="4">
    <source>
        <dbReference type="EMBL" id="GIM73488.1"/>
    </source>
</evidence>
<accession>A0A919SMN6</accession>
<protein>
    <submittedName>
        <fullName evidence="4">Glycolate oxidase</fullName>
    </submittedName>
</protein>
<sequence>MALWTDATDADTVAGVPARFVAAPASTEEAAAVLRDAVRDDLAVVVRGGGTKLDWGMPPRRLDLIVDTRRLTGVVEHAAGDLIVVLRAGTPLDGLDLAGQQLALDSPVPGATVGGAVATATSGPRRQLYGTARDLLIGMTVVRPDGRVAHAGGKVVKNVAGYDLGKLFTGSYGTLGLITECAFRLHPRPGVSALVLRTAPATEIGALLAAVRAEQVVPSAVEIDAPAEGPVTLAVLVEGTATGVRDRAARLEKVLGGQATDEFPSWWGRYPWDRVGMKLTVPLSHVPDLLTAGVAIRGSAGTGVLYADAPVESAPTVVERLRATAVRAGGHAVVLTAPQPVREIVDMWGPVAGLTLMRRVKDRFDPGHRFAPGRFVGGI</sequence>
<organism evidence="4 5">
    <name type="scientific">Actinoplanes auranticolor</name>
    <dbReference type="NCBI Taxonomy" id="47988"/>
    <lineage>
        <taxon>Bacteria</taxon>
        <taxon>Bacillati</taxon>
        <taxon>Actinomycetota</taxon>
        <taxon>Actinomycetes</taxon>
        <taxon>Micromonosporales</taxon>
        <taxon>Micromonosporaceae</taxon>
        <taxon>Actinoplanes</taxon>
    </lineage>
</organism>
<dbReference type="EMBL" id="BOQL01000044">
    <property type="protein sequence ID" value="GIM73488.1"/>
    <property type="molecule type" value="Genomic_DNA"/>
</dbReference>
<dbReference type="PANTHER" id="PTHR11748">
    <property type="entry name" value="D-LACTATE DEHYDROGENASE"/>
    <property type="match status" value="1"/>
</dbReference>
<evidence type="ECO:0000256" key="1">
    <source>
        <dbReference type="ARBA" id="ARBA00022630"/>
    </source>
</evidence>
<evidence type="ECO:0000256" key="2">
    <source>
        <dbReference type="ARBA" id="ARBA00022827"/>
    </source>
</evidence>
<dbReference type="AlphaFoldDB" id="A0A919SMN6"/>
<dbReference type="SUPFAM" id="SSF55103">
    <property type="entry name" value="FAD-linked oxidases, C-terminal domain"/>
    <property type="match status" value="1"/>
</dbReference>
<evidence type="ECO:0000313" key="5">
    <source>
        <dbReference type="Proteomes" id="UP000681340"/>
    </source>
</evidence>
<comment type="caution">
    <text evidence="4">The sequence shown here is derived from an EMBL/GenBank/DDBJ whole genome shotgun (WGS) entry which is preliminary data.</text>
</comment>
<dbReference type="Proteomes" id="UP000681340">
    <property type="component" value="Unassembled WGS sequence"/>
</dbReference>
<dbReference type="InterPro" id="IPR016169">
    <property type="entry name" value="FAD-bd_PCMH_sub2"/>
</dbReference>
<dbReference type="GO" id="GO:0003824">
    <property type="term" value="F:catalytic activity"/>
    <property type="evidence" value="ECO:0007669"/>
    <property type="project" value="InterPro"/>
</dbReference>
<keyword evidence="5" id="KW-1185">Reference proteome</keyword>
<gene>
    <name evidence="4" type="primary">glcE_2</name>
    <name evidence="4" type="ORF">Aau02nite_56290</name>
</gene>
<dbReference type="Gene3D" id="3.30.465.10">
    <property type="match status" value="1"/>
</dbReference>
<name>A0A919SMN6_9ACTN</name>
<feature type="domain" description="FAD-binding PCMH-type" evidence="3">
    <location>
        <begin position="13"/>
        <end position="188"/>
    </location>
</feature>
<dbReference type="InterPro" id="IPR016166">
    <property type="entry name" value="FAD-bd_PCMH"/>
</dbReference>
<dbReference type="PROSITE" id="PS51387">
    <property type="entry name" value="FAD_PCMH"/>
    <property type="match status" value="1"/>
</dbReference>
<dbReference type="RefSeq" id="WP_212991552.1">
    <property type="nucleotide sequence ID" value="NZ_BAABEA010000054.1"/>
</dbReference>
<reference evidence="4" key="1">
    <citation type="submission" date="2021-03" db="EMBL/GenBank/DDBJ databases">
        <title>Whole genome shotgun sequence of Actinoplanes auranticolor NBRC 12245.</title>
        <authorList>
            <person name="Komaki H."/>
            <person name="Tamura T."/>
        </authorList>
    </citation>
    <scope>NUCLEOTIDE SEQUENCE</scope>
    <source>
        <strain evidence="4">NBRC 12245</strain>
    </source>
</reference>